<feature type="domain" description="3-hydroxyisobutyrate dehydrogenase-like NAD-binding" evidence="5">
    <location>
        <begin position="154"/>
        <end position="260"/>
    </location>
</feature>
<reference evidence="6" key="1">
    <citation type="submission" date="2019-04" db="EMBL/GenBank/DDBJ databases">
        <title>Friends and foes A comparative genomics studyof 23 Aspergillus species from section Flavi.</title>
        <authorList>
            <consortium name="DOE Joint Genome Institute"/>
            <person name="Kjaerbolling I."/>
            <person name="Vesth T."/>
            <person name="Frisvad J.C."/>
            <person name="Nybo J.L."/>
            <person name="Theobald S."/>
            <person name="Kildgaard S."/>
            <person name="Isbrandt T."/>
            <person name="Kuo A."/>
            <person name="Sato A."/>
            <person name="Lyhne E.K."/>
            <person name="Kogle M.E."/>
            <person name="Wiebenga A."/>
            <person name="Kun R.S."/>
            <person name="Lubbers R.J."/>
            <person name="Makela M.R."/>
            <person name="Barry K."/>
            <person name="Chovatia M."/>
            <person name="Clum A."/>
            <person name="Daum C."/>
            <person name="Haridas S."/>
            <person name="He G."/>
            <person name="LaButti K."/>
            <person name="Lipzen A."/>
            <person name="Mondo S."/>
            <person name="Riley R."/>
            <person name="Salamov A."/>
            <person name="Simmons B.A."/>
            <person name="Magnuson J.K."/>
            <person name="Henrissat B."/>
            <person name="Mortensen U.H."/>
            <person name="Larsen T.O."/>
            <person name="Devries R.P."/>
            <person name="Grigoriev I.V."/>
            <person name="Machida M."/>
            <person name="Baker S.E."/>
            <person name="Andersen M.R."/>
        </authorList>
    </citation>
    <scope>NUCLEOTIDE SEQUENCE [LARGE SCALE GENOMIC DNA]</scope>
    <source>
        <strain evidence="6">IBT 14317</strain>
    </source>
</reference>
<dbReference type="SUPFAM" id="SSF48179">
    <property type="entry name" value="6-phosphogluconate dehydrogenase C-terminal domain-like"/>
    <property type="match status" value="1"/>
</dbReference>
<dbReference type="GO" id="GO:0006574">
    <property type="term" value="P:L-valine catabolic process"/>
    <property type="evidence" value="ECO:0007669"/>
    <property type="project" value="TreeGrafter"/>
</dbReference>
<dbReference type="Gene3D" id="3.40.50.720">
    <property type="entry name" value="NAD(P)-binding Rossmann-like Domain"/>
    <property type="match status" value="1"/>
</dbReference>
<dbReference type="GO" id="GO:0008442">
    <property type="term" value="F:3-hydroxyisobutyrate dehydrogenase activity"/>
    <property type="evidence" value="ECO:0007669"/>
    <property type="project" value="TreeGrafter"/>
</dbReference>
<feature type="domain" description="6-phosphogluconate dehydrogenase NADP-binding" evidence="4">
    <location>
        <begin position="7"/>
        <end position="113"/>
    </location>
</feature>
<dbReference type="InterPro" id="IPR029154">
    <property type="entry name" value="HIBADH-like_NADP-bd"/>
</dbReference>
<dbReference type="PIRSF" id="PIRSF000103">
    <property type="entry name" value="HIBADH"/>
    <property type="match status" value="1"/>
</dbReference>
<dbReference type="AlphaFoldDB" id="A0A5N7C9M5"/>
<dbReference type="EMBL" id="ML735251">
    <property type="protein sequence ID" value="KAE8390836.1"/>
    <property type="molecule type" value="Genomic_DNA"/>
</dbReference>
<evidence type="ECO:0000256" key="2">
    <source>
        <dbReference type="ARBA" id="ARBA00023027"/>
    </source>
</evidence>
<evidence type="ECO:0000259" key="5">
    <source>
        <dbReference type="Pfam" id="PF14833"/>
    </source>
</evidence>
<evidence type="ECO:0000256" key="3">
    <source>
        <dbReference type="PIRSR" id="PIRSR000103-1"/>
    </source>
</evidence>
<accession>A0A5N7C9M5</accession>
<evidence type="ECO:0000259" key="4">
    <source>
        <dbReference type="Pfam" id="PF03446"/>
    </source>
</evidence>
<organism evidence="6">
    <name type="scientific">Petromyces alliaceus</name>
    <name type="common">Aspergillus alliaceus</name>
    <dbReference type="NCBI Taxonomy" id="209559"/>
    <lineage>
        <taxon>Eukaryota</taxon>
        <taxon>Fungi</taxon>
        <taxon>Dikarya</taxon>
        <taxon>Ascomycota</taxon>
        <taxon>Pezizomycotina</taxon>
        <taxon>Eurotiomycetes</taxon>
        <taxon>Eurotiomycetidae</taxon>
        <taxon>Eurotiales</taxon>
        <taxon>Aspergillaceae</taxon>
        <taxon>Aspergillus</taxon>
        <taxon>Aspergillus subgen. Circumdati</taxon>
    </lineage>
</organism>
<name>A0A5N7C9M5_PETAA</name>
<keyword evidence="2" id="KW-0520">NAD</keyword>
<sequence length="280" mass="29923">MNVGTGNIGFIGLGAMGKPMAEQLAFKLPKSTRPYVYDVVEEAMNDIVSKYTGKVVAGSSPMDVAEHPGTHTRSVYLDEERGVCSAGSLEDRLMVDCSTIDTATSLAVKEYIAMHHPSTSSYDAQERSAKTDPNIEFLSPLLHLMGKQVITCGKLCNNYLSGLIAIAGSEALSIGIQAFLDPRVLSTVFAASTAQNPICDGFNPCPGVVPNAPSSHSYRSGFKVQLMKDFTLVVSTAQQVGARLTLGEAGLRTYEAASEDPNCTDLDSRLVFRFLGGDKI</sequence>
<dbReference type="Gene3D" id="1.10.1040.10">
    <property type="entry name" value="N-(1-d-carboxylethyl)-l-norvaline Dehydrogenase, domain 2"/>
    <property type="match status" value="1"/>
</dbReference>
<feature type="active site" evidence="3">
    <location>
        <position position="154"/>
    </location>
</feature>
<dbReference type="PANTHER" id="PTHR22981:SF81">
    <property type="entry name" value="DEHYDROGENASE, PUTATIVE-RELATED"/>
    <property type="match status" value="1"/>
</dbReference>
<dbReference type="Proteomes" id="UP000326877">
    <property type="component" value="Unassembled WGS sequence"/>
</dbReference>
<proteinExistence type="predicted"/>
<evidence type="ECO:0000313" key="6">
    <source>
        <dbReference type="EMBL" id="KAE8390836.1"/>
    </source>
</evidence>
<dbReference type="GO" id="GO:0051287">
    <property type="term" value="F:NAD binding"/>
    <property type="evidence" value="ECO:0007669"/>
    <property type="project" value="InterPro"/>
</dbReference>
<dbReference type="InterPro" id="IPR036291">
    <property type="entry name" value="NAD(P)-bd_dom_sf"/>
</dbReference>
<dbReference type="InterPro" id="IPR008927">
    <property type="entry name" value="6-PGluconate_DH-like_C_sf"/>
</dbReference>
<dbReference type="SUPFAM" id="SSF51735">
    <property type="entry name" value="NAD(P)-binding Rossmann-fold domains"/>
    <property type="match status" value="1"/>
</dbReference>
<evidence type="ECO:0000256" key="1">
    <source>
        <dbReference type="ARBA" id="ARBA00023002"/>
    </source>
</evidence>
<dbReference type="GO" id="GO:0050661">
    <property type="term" value="F:NADP binding"/>
    <property type="evidence" value="ECO:0007669"/>
    <property type="project" value="InterPro"/>
</dbReference>
<protein>
    <submittedName>
        <fullName evidence="6">6-phosphogluconate dehydrogenase</fullName>
    </submittedName>
</protein>
<keyword evidence="1" id="KW-0560">Oxidoreductase</keyword>
<gene>
    <name evidence="6" type="ORF">BDV23DRAFT_183158</name>
</gene>
<dbReference type="Pfam" id="PF03446">
    <property type="entry name" value="NAD_binding_2"/>
    <property type="match status" value="1"/>
</dbReference>
<dbReference type="InterPro" id="IPR013328">
    <property type="entry name" value="6PGD_dom2"/>
</dbReference>
<dbReference type="Pfam" id="PF14833">
    <property type="entry name" value="NAD_binding_11"/>
    <property type="match status" value="1"/>
</dbReference>
<dbReference type="OrthoDB" id="21615at2759"/>
<dbReference type="InterPro" id="IPR006115">
    <property type="entry name" value="6PGDH_NADP-bd"/>
</dbReference>
<dbReference type="GO" id="GO:0005739">
    <property type="term" value="C:mitochondrion"/>
    <property type="evidence" value="ECO:0007669"/>
    <property type="project" value="TreeGrafter"/>
</dbReference>
<dbReference type="InterPro" id="IPR015815">
    <property type="entry name" value="HIBADH-related"/>
</dbReference>
<dbReference type="PANTHER" id="PTHR22981">
    <property type="entry name" value="3-HYDROXYISOBUTYRATE DEHYDROGENASE-RELATED"/>
    <property type="match status" value="1"/>
</dbReference>